<dbReference type="InterPro" id="IPR003593">
    <property type="entry name" value="AAA+_ATPase"/>
</dbReference>
<proteinExistence type="inferred from homology"/>
<name>A0A7Y9IS86_9BURK</name>
<comment type="similarity">
    <text evidence="1">Belongs to the ABC transporter superfamily.</text>
</comment>
<feature type="domain" description="ABC transporter" evidence="6">
    <location>
        <begin position="7"/>
        <end position="234"/>
    </location>
</feature>
<dbReference type="AlphaFoldDB" id="A0A7Y9IS86"/>
<evidence type="ECO:0000256" key="4">
    <source>
        <dbReference type="ARBA" id="ARBA00022741"/>
    </source>
</evidence>
<keyword evidence="4" id="KW-0547">Nucleotide-binding</keyword>
<dbReference type="PROSITE" id="PS50893">
    <property type="entry name" value="ABC_TRANSPORTER_2"/>
    <property type="match status" value="1"/>
</dbReference>
<evidence type="ECO:0000256" key="5">
    <source>
        <dbReference type="ARBA" id="ARBA00022840"/>
    </source>
</evidence>
<dbReference type="GO" id="GO:0005524">
    <property type="term" value="F:ATP binding"/>
    <property type="evidence" value="ECO:0007669"/>
    <property type="project" value="UniProtKB-KW"/>
</dbReference>
<evidence type="ECO:0000256" key="2">
    <source>
        <dbReference type="ARBA" id="ARBA00022448"/>
    </source>
</evidence>
<dbReference type="EMBL" id="JACBYR010000001">
    <property type="protein sequence ID" value="NYE81623.1"/>
    <property type="molecule type" value="Genomic_DNA"/>
</dbReference>
<evidence type="ECO:0000313" key="7">
    <source>
        <dbReference type="EMBL" id="NYE81623.1"/>
    </source>
</evidence>
<dbReference type="PANTHER" id="PTHR42788:SF13">
    <property type="entry name" value="ALIPHATIC SULFONATES IMPORT ATP-BINDING PROTEIN SSUB"/>
    <property type="match status" value="1"/>
</dbReference>
<protein>
    <submittedName>
        <fullName evidence="7">NitT/TauT family transport system ATP-binding protein</fullName>
    </submittedName>
</protein>
<keyword evidence="8" id="KW-1185">Reference proteome</keyword>
<dbReference type="Pfam" id="PF00005">
    <property type="entry name" value="ABC_tran"/>
    <property type="match status" value="1"/>
</dbReference>
<dbReference type="InterPro" id="IPR017871">
    <property type="entry name" value="ABC_transporter-like_CS"/>
</dbReference>
<evidence type="ECO:0000313" key="8">
    <source>
        <dbReference type="Proteomes" id="UP000542125"/>
    </source>
</evidence>
<dbReference type="GO" id="GO:0016887">
    <property type="term" value="F:ATP hydrolysis activity"/>
    <property type="evidence" value="ECO:0007669"/>
    <property type="project" value="InterPro"/>
</dbReference>
<dbReference type="CDD" id="cd03293">
    <property type="entry name" value="ABC_NrtD_SsuB_transporters"/>
    <property type="match status" value="1"/>
</dbReference>
<dbReference type="PROSITE" id="PS00211">
    <property type="entry name" value="ABC_TRANSPORTER_1"/>
    <property type="match status" value="1"/>
</dbReference>
<evidence type="ECO:0000259" key="6">
    <source>
        <dbReference type="PROSITE" id="PS50893"/>
    </source>
</evidence>
<keyword evidence="3" id="KW-0472">Membrane</keyword>
<dbReference type="Proteomes" id="UP000542125">
    <property type="component" value="Unassembled WGS sequence"/>
</dbReference>
<dbReference type="InterPro" id="IPR003439">
    <property type="entry name" value="ABC_transporter-like_ATP-bd"/>
</dbReference>
<comment type="caution">
    <text evidence="7">The sequence shown here is derived from an EMBL/GenBank/DDBJ whole genome shotgun (WGS) entry which is preliminary data.</text>
</comment>
<dbReference type="SUPFAM" id="SSF52540">
    <property type="entry name" value="P-loop containing nucleoside triphosphate hydrolases"/>
    <property type="match status" value="1"/>
</dbReference>
<gene>
    <name evidence="7" type="ORF">FHW18_000894</name>
</gene>
<evidence type="ECO:0000256" key="3">
    <source>
        <dbReference type="ARBA" id="ARBA00022475"/>
    </source>
</evidence>
<dbReference type="PANTHER" id="PTHR42788">
    <property type="entry name" value="TAURINE IMPORT ATP-BINDING PROTEIN-RELATED"/>
    <property type="match status" value="1"/>
</dbReference>
<keyword evidence="5 7" id="KW-0067">ATP-binding</keyword>
<keyword evidence="3" id="KW-1003">Cell membrane</keyword>
<reference evidence="7 8" key="1">
    <citation type="submission" date="2020-07" db="EMBL/GenBank/DDBJ databases">
        <title>Genomic Encyclopedia of Type Strains, Phase IV (KMG-V): Genome sequencing to study the core and pangenomes of soil and plant-associated prokaryotes.</title>
        <authorList>
            <person name="Whitman W."/>
        </authorList>
    </citation>
    <scope>NUCLEOTIDE SEQUENCE [LARGE SCALE GENOMIC DNA]</scope>
    <source>
        <strain evidence="7 8">SAS40</strain>
    </source>
</reference>
<dbReference type="SMART" id="SM00382">
    <property type="entry name" value="AAA"/>
    <property type="match status" value="1"/>
</dbReference>
<dbReference type="Gene3D" id="3.40.50.300">
    <property type="entry name" value="P-loop containing nucleotide triphosphate hydrolases"/>
    <property type="match status" value="1"/>
</dbReference>
<evidence type="ECO:0000256" key="1">
    <source>
        <dbReference type="ARBA" id="ARBA00005417"/>
    </source>
</evidence>
<sequence>MVPGAAIHIDRLSIDLGGQCIVGETSLDVAPGEFVCLLGPSGCGKSTLLNVMAGFLPAQGRVTVGGVPVTGPGVDRGVVFQSTEALFPWLTVTENVMYGPRLRGLSRKDCAAKARHYIDMVGLTHAAHKFPRELSGGMRQRAQIARVLVNEPSVILMDEPFGALDAQTREVMQREVDRIRRAAQATVVFVTHDIWEAIVLGDRVITMTAGPQARIKSDIRVDLPAPRDQADPDAIRLYSTIRDGIAAEVDKVMRRQGLVREVAA</sequence>
<dbReference type="InterPro" id="IPR050166">
    <property type="entry name" value="ABC_transporter_ATP-bind"/>
</dbReference>
<dbReference type="InterPro" id="IPR027417">
    <property type="entry name" value="P-loop_NTPase"/>
</dbReference>
<keyword evidence="2" id="KW-0813">Transport</keyword>
<organism evidence="7 8">
    <name type="scientific">Pigmentiphaga litoralis</name>
    <dbReference type="NCBI Taxonomy" id="516702"/>
    <lineage>
        <taxon>Bacteria</taxon>
        <taxon>Pseudomonadati</taxon>
        <taxon>Pseudomonadota</taxon>
        <taxon>Betaproteobacteria</taxon>
        <taxon>Burkholderiales</taxon>
        <taxon>Alcaligenaceae</taxon>
        <taxon>Pigmentiphaga</taxon>
    </lineage>
</organism>
<accession>A0A7Y9IS86</accession>
<dbReference type="RefSeq" id="WP_179583765.1">
    <property type="nucleotide sequence ID" value="NZ_JACBYR010000001.1"/>
</dbReference>